<keyword evidence="5" id="KW-1185">Reference proteome</keyword>
<feature type="signal peptide" evidence="1">
    <location>
        <begin position="1"/>
        <end position="19"/>
    </location>
</feature>
<accession>A0A6V7RBK2</accession>
<evidence type="ECO:0008006" key="6">
    <source>
        <dbReference type="Google" id="ProtNLM"/>
    </source>
</evidence>
<gene>
    <name evidence="3" type="ORF">HNR41_000610</name>
    <name evidence="2" type="ORF">JEOCOQ751_00995</name>
</gene>
<reference evidence="3 5" key="2">
    <citation type="submission" date="2020-08" db="EMBL/GenBank/DDBJ databases">
        <title>Genomic Encyclopedia of Type Strains, Phase IV (KMG-IV): sequencing the most valuable type-strain genomes for metagenomic binning, comparative biology and taxonomic classification.</title>
        <authorList>
            <person name="Goeker M."/>
        </authorList>
    </citation>
    <scope>NUCLEOTIDE SEQUENCE [LARGE SCALE GENOMIC DNA]</scope>
    <source>
        <strain evidence="3 5">DSM 22419</strain>
    </source>
</reference>
<dbReference type="PROSITE" id="PS51257">
    <property type="entry name" value="PROKAR_LIPOPROTEIN"/>
    <property type="match status" value="1"/>
</dbReference>
<dbReference type="Proteomes" id="UP000534001">
    <property type="component" value="Unassembled WGS sequence"/>
</dbReference>
<organism evidence="2 4">
    <name type="scientific">Jeotgalicoccus coquinae</name>
    <dbReference type="NCBI Taxonomy" id="709509"/>
    <lineage>
        <taxon>Bacteria</taxon>
        <taxon>Bacillati</taxon>
        <taxon>Bacillota</taxon>
        <taxon>Bacilli</taxon>
        <taxon>Bacillales</taxon>
        <taxon>Staphylococcaceae</taxon>
        <taxon>Jeotgalicoccus</taxon>
    </lineage>
</organism>
<dbReference type="AlphaFoldDB" id="A0A6V7RBK2"/>
<evidence type="ECO:0000313" key="2">
    <source>
        <dbReference type="EMBL" id="CAD2074698.1"/>
    </source>
</evidence>
<comment type="caution">
    <text evidence="2">The sequence shown here is derived from an EMBL/GenBank/DDBJ whole genome shotgun (WGS) entry which is preliminary data.</text>
</comment>
<dbReference type="RefSeq" id="WP_184281630.1">
    <property type="nucleotide sequence ID" value="NZ_BMCO01000001.1"/>
</dbReference>
<reference evidence="2 4" key="1">
    <citation type="submission" date="2020-07" db="EMBL/GenBank/DDBJ databases">
        <authorList>
            <person name="Criscuolo A."/>
        </authorList>
    </citation>
    <scope>NUCLEOTIDE SEQUENCE [LARGE SCALE GENOMIC DNA]</scope>
    <source>
        <strain evidence="2">CIP111751</strain>
    </source>
</reference>
<dbReference type="EMBL" id="CAJEWA010000005">
    <property type="protein sequence ID" value="CAD2074698.1"/>
    <property type="molecule type" value="Genomic_DNA"/>
</dbReference>
<evidence type="ECO:0000313" key="3">
    <source>
        <dbReference type="EMBL" id="MBB6422684.1"/>
    </source>
</evidence>
<evidence type="ECO:0000256" key="1">
    <source>
        <dbReference type="SAM" id="SignalP"/>
    </source>
</evidence>
<protein>
    <recommendedName>
        <fullName evidence="6">Lipoprotein</fullName>
    </recommendedName>
</protein>
<proteinExistence type="predicted"/>
<sequence>MKKTLSLMSLLLGVMFLSACSSSSDEGGLLDVGSATTGSWMGYNGEPVENEEMMTSESIDYNPSKTYEINRSSYVSYFNGEEFIETIQYSDDPPMTLDTIEEADNIVVSFNIYNEDTIKLQEAE</sequence>
<evidence type="ECO:0000313" key="4">
    <source>
        <dbReference type="Proteomes" id="UP000534001"/>
    </source>
</evidence>
<dbReference type="EMBL" id="JACHFF010000001">
    <property type="protein sequence ID" value="MBB6422684.1"/>
    <property type="molecule type" value="Genomic_DNA"/>
</dbReference>
<name>A0A6V7RBK2_9STAP</name>
<evidence type="ECO:0000313" key="5">
    <source>
        <dbReference type="Proteomes" id="UP000545588"/>
    </source>
</evidence>
<keyword evidence="1" id="KW-0732">Signal</keyword>
<dbReference type="Proteomes" id="UP000545588">
    <property type="component" value="Unassembled WGS sequence"/>
</dbReference>
<feature type="chain" id="PRO_5038977043" description="Lipoprotein" evidence="1">
    <location>
        <begin position="20"/>
        <end position="124"/>
    </location>
</feature>